<evidence type="ECO:0000256" key="9">
    <source>
        <dbReference type="ARBA" id="ARBA00040063"/>
    </source>
</evidence>
<comment type="subcellular location">
    <subcellularLocation>
        <location evidence="1">Endoplasmic reticulum membrane</location>
        <topology evidence="1">Multi-pass membrane protein</topology>
    </subcellularLocation>
</comment>
<dbReference type="Proteomes" id="UP001369086">
    <property type="component" value="Unassembled WGS sequence"/>
</dbReference>
<keyword evidence="7 10" id="KW-0472">Membrane</keyword>
<evidence type="ECO:0000256" key="3">
    <source>
        <dbReference type="ARBA" id="ARBA00022692"/>
    </source>
</evidence>
<keyword evidence="6 10" id="KW-1133">Transmembrane helix</keyword>
<dbReference type="EMBL" id="JAHFZB010000005">
    <property type="protein sequence ID" value="KAK6489817.1"/>
    <property type="molecule type" value="Genomic_DNA"/>
</dbReference>
<accession>A0ABR0ZYC9</accession>
<dbReference type="PRINTS" id="PR01077">
    <property type="entry name" value="CLAUDIN"/>
</dbReference>
<keyword evidence="5" id="KW-0256">Endoplasmic reticulum</keyword>
<dbReference type="Gene3D" id="1.20.140.150">
    <property type="match status" value="1"/>
</dbReference>
<evidence type="ECO:0000256" key="2">
    <source>
        <dbReference type="ARBA" id="ARBA00008199"/>
    </source>
</evidence>
<keyword evidence="12" id="KW-1185">Reference proteome</keyword>
<dbReference type="PANTHER" id="PTHR32005">
    <property type="entry name" value="TRANSMEMBRANE PROTEIN 178B-RELATED"/>
    <property type="match status" value="1"/>
</dbReference>
<evidence type="ECO:0000256" key="10">
    <source>
        <dbReference type="SAM" id="Phobius"/>
    </source>
</evidence>
<feature type="transmembrane region" description="Helical" evidence="10">
    <location>
        <begin position="180"/>
        <end position="204"/>
    </location>
</feature>
<name>A0ABR0ZYC9_HUSHU</name>
<sequence>MEKQALITAITLSMSLCSLILLITAIFTDHWYETDTRKHKENCEHHGSESNDQKSRVMPIYHLPLRDTNNPQRNLGFLNPVPAGSMEDDLLENWRSILGLGVLESECGRPLFSTYAGLWRKCYYLDIDRDIDNLISKGIAQQCTSVKYHFSQPIRLRNIPFNLTRTIQQDEWHLLHLRRITAGFLGMAAAVLLCGCIVATVSFFWEESLTQHVSGLLFLMAGIFCTISLCTYAASISYDLSRNPSFIYGLPNNVEHGYSWSIFCAWCSLGLTVASGCLCTTYPFISRTKIIQSKTTMDSSV</sequence>
<protein>
    <recommendedName>
        <fullName evidence="9">Transmembrane protein 178A</fullName>
    </recommendedName>
</protein>
<feature type="transmembrane region" description="Helical" evidence="10">
    <location>
        <begin position="216"/>
        <end position="238"/>
    </location>
</feature>
<dbReference type="Pfam" id="PF13903">
    <property type="entry name" value="Claudin_2"/>
    <property type="match status" value="1"/>
</dbReference>
<dbReference type="InterPro" id="IPR004031">
    <property type="entry name" value="PMP22/EMP/MP20/Claudin"/>
</dbReference>
<dbReference type="InterPro" id="IPR039625">
    <property type="entry name" value="T178A/B"/>
</dbReference>
<keyword evidence="3 10" id="KW-0812">Transmembrane</keyword>
<evidence type="ECO:0000256" key="6">
    <source>
        <dbReference type="ARBA" id="ARBA00022989"/>
    </source>
</evidence>
<evidence type="ECO:0000256" key="5">
    <source>
        <dbReference type="ARBA" id="ARBA00022824"/>
    </source>
</evidence>
<comment type="caution">
    <text evidence="11">The sequence shown here is derived from an EMBL/GenBank/DDBJ whole genome shotgun (WGS) entry which is preliminary data.</text>
</comment>
<evidence type="ECO:0000256" key="7">
    <source>
        <dbReference type="ARBA" id="ARBA00023136"/>
    </source>
</evidence>
<proteinExistence type="inferred from homology"/>
<organism evidence="11 12">
    <name type="scientific">Huso huso</name>
    <name type="common">Beluga</name>
    <name type="synonym">Acipenser huso</name>
    <dbReference type="NCBI Taxonomy" id="61971"/>
    <lineage>
        <taxon>Eukaryota</taxon>
        <taxon>Metazoa</taxon>
        <taxon>Chordata</taxon>
        <taxon>Craniata</taxon>
        <taxon>Vertebrata</taxon>
        <taxon>Euteleostomi</taxon>
        <taxon>Actinopterygii</taxon>
        <taxon>Chondrostei</taxon>
        <taxon>Acipenseriformes</taxon>
        <taxon>Acipenseridae</taxon>
        <taxon>Huso</taxon>
    </lineage>
</organism>
<evidence type="ECO:0000256" key="8">
    <source>
        <dbReference type="ARBA" id="ARBA00023180"/>
    </source>
</evidence>
<reference evidence="11 12" key="1">
    <citation type="submission" date="2021-05" db="EMBL/GenBank/DDBJ databases">
        <authorList>
            <person name="Zahm M."/>
            <person name="Klopp C."/>
            <person name="Cabau C."/>
            <person name="Kuhl H."/>
            <person name="Suciu R."/>
            <person name="Ciorpac M."/>
            <person name="Holostenco D."/>
            <person name="Gessner J."/>
            <person name="Wuertz S."/>
            <person name="Hohne C."/>
            <person name="Stock M."/>
            <person name="Gislard M."/>
            <person name="Lluch J."/>
            <person name="Milhes M."/>
            <person name="Lampietro C."/>
            <person name="Lopez Roques C."/>
            <person name="Donnadieu C."/>
            <person name="Du K."/>
            <person name="Schartl M."/>
            <person name="Guiguen Y."/>
        </authorList>
    </citation>
    <scope>NUCLEOTIDE SEQUENCE [LARGE SCALE GENOMIC DNA]</scope>
    <source>
        <strain evidence="11">Hh-F2</strain>
        <tissue evidence="11">Blood</tissue>
    </source>
</reference>
<evidence type="ECO:0000313" key="11">
    <source>
        <dbReference type="EMBL" id="KAK6489817.1"/>
    </source>
</evidence>
<evidence type="ECO:0000313" key="12">
    <source>
        <dbReference type="Proteomes" id="UP001369086"/>
    </source>
</evidence>
<feature type="transmembrane region" description="Helical" evidence="10">
    <location>
        <begin position="7"/>
        <end position="27"/>
    </location>
</feature>
<gene>
    <name evidence="11" type="ORF">HHUSO_G6742</name>
</gene>
<evidence type="ECO:0000256" key="4">
    <source>
        <dbReference type="ARBA" id="ARBA00022729"/>
    </source>
</evidence>
<evidence type="ECO:0000256" key="1">
    <source>
        <dbReference type="ARBA" id="ARBA00004477"/>
    </source>
</evidence>
<keyword evidence="8" id="KW-0325">Glycoprotein</keyword>
<feature type="transmembrane region" description="Helical" evidence="10">
    <location>
        <begin position="258"/>
        <end position="285"/>
    </location>
</feature>
<comment type="similarity">
    <text evidence="2">Belongs to the TMEM178 family.</text>
</comment>
<dbReference type="PANTHER" id="PTHR32005:SF4">
    <property type="entry name" value="TRANSMEMBRANE PROTEIN 178A"/>
    <property type="match status" value="1"/>
</dbReference>
<keyword evidence="4" id="KW-0732">Signal</keyword>